<organism evidence="1 2">
    <name type="scientific">Dyella acidisoli</name>
    <dbReference type="NCBI Taxonomy" id="1867834"/>
    <lineage>
        <taxon>Bacteria</taxon>
        <taxon>Pseudomonadati</taxon>
        <taxon>Pseudomonadota</taxon>
        <taxon>Gammaproteobacteria</taxon>
        <taxon>Lysobacterales</taxon>
        <taxon>Rhodanobacteraceae</taxon>
        <taxon>Dyella</taxon>
    </lineage>
</organism>
<reference evidence="2" key="1">
    <citation type="journal article" date="2019" name="Int. J. Syst. Evol. Microbiol.">
        <title>The Global Catalogue of Microorganisms (GCM) 10K type strain sequencing project: providing services to taxonomists for standard genome sequencing and annotation.</title>
        <authorList>
            <consortium name="The Broad Institute Genomics Platform"/>
            <consortium name="The Broad Institute Genome Sequencing Center for Infectious Disease"/>
            <person name="Wu L."/>
            <person name="Ma J."/>
        </authorList>
    </citation>
    <scope>NUCLEOTIDE SEQUENCE [LARGE SCALE GENOMIC DNA]</scope>
    <source>
        <strain evidence="2">NBRC 111980</strain>
    </source>
</reference>
<comment type="caution">
    <text evidence="1">The sequence shown here is derived from an EMBL/GenBank/DDBJ whole genome shotgun (WGS) entry which is preliminary data.</text>
</comment>
<dbReference type="EMBL" id="BSOB01000016">
    <property type="protein sequence ID" value="GLQ92865.1"/>
    <property type="molecule type" value="Genomic_DNA"/>
</dbReference>
<sequence length="189" mass="21118">MLTMQYRITLPADYDMAIIRKRIADRGHLTDDLPQLAFKAYLYADRQAPYATGRENRYAPFYLWHDTQGMNDFLGGAGFAGVIASFGRPVVRTWSMWHTEAVPDLSIATHASCETVSISDYTALGTVRDTEHANARADLDRGAIAAISAFDPTSWTAMRFRLWRDMAGLSGENVDIYQVGHISQPSAKH</sequence>
<keyword evidence="2" id="KW-1185">Reference proteome</keyword>
<name>A0ABQ5XQU4_9GAMM</name>
<gene>
    <name evidence="1" type="ORF">GCM10007901_18160</name>
</gene>
<accession>A0ABQ5XQU4</accession>
<proteinExistence type="predicted"/>
<evidence type="ECO:0000313" key="1">
    <source>
        <dbReference type="EMBL" id="GLQ92865.1"/>
    </source>
</evidence>
<protein>
    <submittedName>
        <fullName evidence="1">DUF4865 domain-containing protein</fullName>
    </submittedName>
</protein>
<dbReference type="Proteomes" id="UP001156670">
    <property type="component" value="Unassembled WGS sequence"/>
</dbReference>
<dbReference type="InterPro" id="IPR032349">
    <property type="entry name" value="DUF4865"/>
</dbReference>
<dbReference type="Pfam" id="PF16157">
    <property type="entry name" value="DUF4865"/>
    <property type="match status" value="1"/>
</dbReference>
<evidence type="ECO:0000313" key="2">
    <source>
        <dbReference type="Proteomes" id="UP001156670"/>
    </source>
</evidence>